<dbReference type="NCBIfam" id="TIGR01549">
    <property type="entry name" value="HAD-SF-IA-v1"/>
    <property type="match status" value="1"/>
</dbReference>
<comment type="caution">
    <text evidence="5">The sequence shown here is derived from an EMBL/GenBank/DDBJ whole genome shotgun (WGS) entry which is preliminary data.</text>
</comment>
<dbReference type="SUPFAM" id="SSF56784">
    <property type="entry name" value="HAD-like"/>
    <property type="match status" value="1"/>
</dbReference>
<evidence type="ECO:0000313" key="6">
    <source>
        <dbReference type="Proteomes" id="UP000016487"/>
    </source>
</evidence>
<evidence type="ECO:0000256" key="4">
    <source>
        <dbReference type="ARBA" id="ARBA00023277"/>
    </source>
</evidence>
<keyword evidence="1" id="KW-0479">Metal-binding</keyword>
<evidence type="ECO:0000256" key="3">
    <source>
        <dbReference type="ARBA" id="ARBA00022842"/>
    </source>
</evidence>
<dbReference type="AlphaFoldDB" id="A0AAD4FS05"/>
<evidence type="ECO:0000313" key="5">
    <source>
        <dbReference type="EMBL" id="KAF7771453.1"/>
    </source>
</evidence>
<reference evidence="5" key="2">
    <citation type="submission" date="2015-03" db="EMBL/GenBank/DDBJ databases">
        <title>Genome sequence of Pseudoalteromonas citrea.</title>
        <authorList>
            <person name="Xie B.-B."/>
            <person name="Rong J.-C."/>
            <person name="Qin Q.-L."/>
            <person name="Zhang Y.-Z."/>
        </authorList>
    </citation>
    <scope>NUCLEOTIDE SEQUENCE</scope>
    <source>
        <strain evidence="5">DSM 8771</strain>
    </source>
</reference>
<dbReference type="SFLD" id="SFLDS00003">
    <property type="entry name" value="Haloacid_Dehalogenase"/>
    <property type="match status" value="1"/>
</dbReference>
<dbReference type="GO" id="GO:0046872">
    <property type="term" value="F:metal ion binding"/>
    <property type="evidence" value="ECO:0007669"/>
    <property type="project" value="UniProtKB-KW"/>
</dbReference>
<dbReference type="GO" id="GO:0005829">
    <property type="term" value="C:cytosol"/>
    <property type="evidence" value="ECO:0007669"/>
    <property type="project" value="TreeGrafter"/>
</dbReference>
<dbReference type="RefSeq" id="WP_010363001.1">
    <property type="nucleotide sequence ID" value="NZ_AHBZ03000016.1"/>
</dbReference>
<name>A0AAD4FS05_9GAMM</name>
<accession>A0AAD4FS05</accession>
<dbReference type="PRINTS" id="PR00413">
    <property type="entry name" value="HADHALOGNASE"/>
</dbReference>
<dbReference type="Pfam" id="PF13419">
    <property type="entry name" value="HAD_2"/>
    <property type="match status" value="1"/>
</dbReference>
<dbReference type="GO" id="GO:0006281">
    <property type="term" value="P:DNA repair"/>
    <property type="evidence" value="ECO:0007669"/>
    <property type="project" value="TreeGrafter"/>
</dbReference>
<dbReference type="EMBL" id="AHBZ03000016">
    <property type="protein sequence ID" value="KAF7771453.1"/>
    <property type="molecule type" value="Genomic_DNA"/>
</dbReference>
<keyword evidence="4" id="KW-0119">Carbohydrate metabolism</keyword>
<dbReference type="InterPro" id="IPR006439">
    <property type="entry name" value="HAD-SF_hydro_IA"/>
</dbReference>
<gene>
    <name evidence="5" type="primary">gph</name>
    <name evidence="5" type="ORF">PCIT_a4030</name>
</gene>
<dbReference type="Gene3D" id="3.40.50.1000">
    <property type="entry name" value="HAD superfamily/HAD-like"/>
    <property type="match status" value="1"/>
</dbReference>
<dbReference type="PANTHER" id="PTHR43434">
    <property type="entry name" value="PHOSPHOGLYCOLATE PHOSPHATASE"/>
    <property type="match status" value="1"/>
</dbReference>
<proteinExistence type="predicted"/>
<dbReference type="InterPro" id="IPR036412">
    <property type="entry name" value="HAD-like_sf"/>
</dbReference>
<keyword evidence="2" id="KW-0378">Hydrolase</keyword>
<protein>
    <submittedName>
        <fullName evidence="5">Phosphoglycolate phosphatase</fullName>
    </submittedName>
</protein>
<sequence length="215" mass="23368">MTAAVIFDLDGTLVDTCEDLGAALNHTLNLHNFSQVEKVDYSPAISNGVKALLDVGFGSELKKFDQDLLRQQVLDYYAQNIAVHSHCFDGIQALLDGLRSAGIPVAIMTNKPTFLTLPLLKHIAALKDIQVVVCGDTLDEAKPSPKPLLHAAEQLQVNPNDCIYVGDAERDIQAARAAKMRSVVALWGYVPSEAIALSWEADLNLTNPEALLKHI</sequence>
<dbReference type="InterPro" id="IPR041492">
    <property type="entry name" value="HAD_2"/>
</dbReference>
<dbReference type="PANTHER" id="PTHR43434:SF23">
    <property type="entry name" value="PHOSPHOGLYCOLATE PHOSPHATASE"/>
    <property type="match status" value="1"/>
</dbReference>
<dbReference type="InterPro" id="IPR023198">
    <property type="entry name" value="PGP-like_dom2"/>
</dbReference>
<dbReference type="InterPro" id="IPR050155">
    <property type="entry name" value="HAD-like_hydrolase_sf"/>
</dbReference>
<dbReference type="GO" id="GO:0008967">
    <property type="term" value="F:phosphoglycolate phosphatase activity"/>
    <property type="evidence" value="ECO:0007669"/>
    <property type="project" value="TreeGrafter"/>
</dbReference>
<evidence type="ECO:0000256" key="1">
    <source>
        <dbReference type="ARBA" id="ARBA00022723"/>
    </source>
</evidence>
<evidence type="ECO:0000256" key="2">
    <source>
        <dbReference type="ARBA" id="ARBA00022801"/>
    </source>
</evidence>
<dbReference type="NCBIfam" id="TIGR01509">
    <property type="entry name" value="HAD-SF-IA-v3"/>
    <property type="match status" value="1"/>
</dbReference>
<dbReference type="Proteomes" id="UP000016487">
    <property type="component" value="Unassembled WGS sequence"/>
</dbReference>
<organism evidence="5 6">
    <name type="scientific">Pseudoalteromonas citrea</name>
    <dbReference type="NCBI Taxonomy" id="43655"/>
    <lineage>
        <taxon>Bacteria</taxon>
        <taxon>Pseudomonadati</taxon>
        <taxon>Pseudomonadota</taxon>
        <taxon>Gammaproteobacteria</taxon>
        <taxon>Alteromonadales</taxon>
        <taxon>Pseudoalteromonadaceae</taxon>
        <taxon>Pseudoalteromonas</taxon>
    </lineage>
</organism>
<dbReference type="SFLD" id="SFLDG01129">
    <property type="entry name" value="C1.5:_HAD__Beta-PGM__Phosphata"/>
    <property type="match status" value="1"/>
</dbReference>
<reference evidence="5" key="1">
    <citation type="journal article" date="2012" name="J. Bacteriol.">
        <title>Genome sequences of type strains of seven species of the marine bacterium Pseudoalteromonas.</title>
        <authorList>
            <person name="Xie B.B."/>
            <person name="Shu Y.L."/>
            <person name="Qin Q.L."/>
            <person name="Rong J.C."/>
            <person name="Zhang X.Y."/>
            <person name="Chen X.L."/>
            <person name="Shi M."/>
            <person name="He H.L."/>
            <person name="Zhou B.C."/>
            <person name="Zhang Y.Z."/>
        </authorList>
    </citation>
    <scope>NUCLEOTIDE SEQUENCE</scope>
    <source>
        <strain evidence="5">DSM 8771</strain>
    </source>
</reference>
<dbReference type="Gene3D" id="1.10.150.240">
    <property type="entry name" value="Putative phosphatase, domain 2"/>
    <property type="match status" value="1"/>
</dbReference>
<dbReference type="InterPro" id="IPR023214">
    <property type="entry name" value="HAD_sf"/>
</dbReference>
<dbReference type="FunFam" id="3.40.50.1000:FF:000022">
    <property type="entry name" value="Phosphoglycolate phosphatase"/>
    <property type="match status" value="1"/>
</dbReference>
<keyword evidence="3" id="KW-0460">Magnesium</keyword>